<accession>A0A815G321</accession>
<comment type="similarity">
    <text evidence="1">Belongs to the FAM227 family.</text>
</comment>
<organism evidence="3 4">
    <name type="scientific">Adineta ricciae</name>
    <name type="common">Rotifer</name>
    <dbReference type="NCBI Taxonomy" id="249248"/>
    <lineage>
        <taxon>Eukaryota</taxon>
        <taxon>Metazoa</taxon>
        <taxon>Spiralia</taxon>
        <taxon>Gnathifera</taxon>
        <taxon>Rotifera</taxon>
        <taxon>Eurotatoria</taxon>
        <taxon>Bdelloidea</taxon>
        <taxon>Adinetida</taxon>
        <taxon>Adinetidae</taxon>
        <taxon>Adineta</taxon>
    </lineage>
</organism>
<gene>
    <name evidence="2" type="ORF">EDS130_LOCUS17950</name>
    <name evidence="3" type="ORF">XAT740_LOCUS30568</name>
</gene>
<comment type="caution">
    <text evidence="3">The sequence shown here is derived from an EMBL/GenBank/DDBJ whole genome shotgun (WGS) entry which is preliminary data.</text>
</comment>
<name>A0A815G321_ADIRI</name>
<reference evidence="3" key="1">
    <citation type="submission" date="2021-02" db="EMBL/GenBank/DDBJ databases">
        <authorList>
            <person name="Nowell W R."/>
        </authorList>
    </citation>
    <scope>NUCLEOTIDE SEQUENCE</scope>
</reference>
<evidence type="ECO:0000313" key="4">
    <source>
        <dbReference type="Proteomes" id="UP000663828"/>
    </source>
</evidence>
<evidence type="ECO:0000256" key="1">
    <source>
        <dbReference type="ARBA" id="ARBA00008666"/>
    </source>
</evidence>
<dbReference type="InterPro" id="IPR029417">
    <property type="entry name" value="FAM227"/>
</dbReference>
<dbReference type="Proteomes" id="UP000663852">
    <property type="component" value="Unassembled WGS sequence"/>
</dbReference>
<dbReference type="OrthoDB" id="73353at2759"/>
<dbReference type="EMBL" id="CAJNOJ010000082">
    <property type="protein sequence ID" value="CAF1061742.1"/>
    <property type="molecule type" value="Genomic_DNA"/>
</dbReference>
<evidence type="ECO:0000313" key="3">
    <source>
        <dbReference type="EMBL" id="CAF1333658.1"/>
    </source>
</evidence>
<evidence type="ECO:0000313" key="2">
    <source>
        <dbReference type="EMBL" id="CAF1061742.1"/>
    </source>
</evidence>
<keyword evidence="4" id="KW-1185">Reference proteome</keyword>
<dbReference type="EMBL" id="CAJNOR010002736">
    <property type="protein sequence ID" value="CAF1333658.1"/>
    <property type="molecule type" value="Genomic_DNA"/>
</dbReference>
<dbReference type="PANTHER" id="PTHR33560">
    <property type="entry name" value="PROTEIN FAM227B"/>
    <property type="match status" value="1"/>
</dbReference>
<protein>
    <submittedName>
        <fullName evidence="3">Uncharacterized protein</fullName>
    </submittedName>
</protein>
<sequence>MDEQNSRTKKLQLFDELCHSKKTENFPMTDPLLLENTEILPDSFDDFYNEFSDMFKTNLTNLQPLEDRIRECEAIVNEYVNVFFQQENDLFIPMKPVARSFDLTFEELENVDPGSELGVVLKRRRQIHASFSVRDNENDRETVENICYKPFQLDFYNDRVFSVVVDVLEILNKVSLVQKFKENFLFCWNRIVRSEMSQHILLDTFWWIYLRYFAKPTNADEECEKYFTRIAKNYVQLLLSVDSWFRDKFFNIYGSYLSQAVYQMYFDVCPDSRMNFTDQFKEFIASTISEWASGSQATPETYKRWKIRADATMLTSDNAARQNSSPAEIFKKIRRLEEELDTLGGESGEETARSAVVRTPKRNVSIDFSNRVELENELVDLSNQSTLVAWFFQQCDIQPNTPRLRNIERTNIKGWPTEH</sequence>
<dbReference type="Pfam" id="PF14922">
    <property type="entry name" value="FWWh"/>
    <property type="match status" value="1"/>
</dbReference>
<dbReference type="AlphaFoldDB" id="A0A815G321"/>
<proteinExistence type="inferred from homology"/>
<dbReference type="Proteomes" id="UP000663828">
    <property type="component" value="Unassembled WGS sequence"/>
</dbReference>
<dbReference type="PANTHER" id="PTHR33560:SF2">
    <property type="entry name" value="PROTEIN FAM227B"/>
    <property type="match status" value="1"/>
</dbReference>